<evidence type="ECO:0000313" key="4">
    <source>
        <dbReference type="EMBL" id="PSS09020.1"/>
    </source>
</evidence>
<evidence type="ECO:0000313" key="5">
    <source>
        <dbReference type="Proteomes" id="UP000241818"/>
    </source>
</evidence>
<sequence>MAPLSTHSLFLFSIFFLDIFTSVRSLNTQCYHKLENVEHATNPIGGPCGVVAPDSGFMSCCAVGDQCLEGGLCHYIHPPAPGSNATGYYVGGCTDPTLSDPNCNPGCNDLSVLDVTYDSTLDAWLCCNADDDGNITCDNPTSETVSAKQIASIATTYVVPSVVATTSATGDAAWTTSTEESADISVTTEMVTSTGASPILLTGSGPTSATSATSTASTASAASIASAATNTSQSKASSGGSSHSGAIAGGVVGGVAFVALVAGGLWFWYRRRRTAGGYTEREVDRQVVRERFLDEPVEKPADIKLAELSTRHNTPELYGAPIGSGKRTNTVAELP</sequence>
<feature type="signal peptide" evidence="3">
    <location>
        <begin position="1"/>
        <end position="25"/>
    </location>
</feature>
<dbReference type="InParanoid" id="A0A2T3ARP1"/>
<evidence type="ECO:0000256" key="1">
    <source>
        <dbReference type="SAM" id="MobiDB-lite"/>
    </source>
</evidence>
<gene>
    <name evidence="4" type="ORF">M430DRAFT_61405</name>
</gene>
<feature type="compositionally biased region" description="Polar residues" evidence="1">
    <location>
        <begin position="326"/>
        <end position="335"/>
    </location>
</feature>
<evidence type="ECO:0008006" key="6">
    <source>
        <dbReference type="Google" id="ProtNLM"/>
    </source>
</evidence>
<protein>
    <recommendedName>
        <fullName evidence="6">C3H1-type domain-containing protein</fullName>
    </recommendedName>
</protein>
<evidence type="ECO:0000256" key="3">
    <source>
        <dbReference type="SAM" id="SignalP"/>
    </source>
</evidence>
<evidence type="ECO:0000256" key="2">
    <source>
        <dbReference type="SAM" id="Phobius"/>
    </source>
</evidence>
<keyword evidence="2" id="KW-1133">Transmembrane helix</keyword>
<keyword evidence="3" id="KW-0732">Signal</keyword>
<dbReference type="AlphaFoldDB" id="A0A2T3ARP1"/>
<feature type="region of interest" description="Disordered" evidence="1">
    <location>
        <begin position="316"/>
        <end position="335"/>
    </location>
</feature>
<keyword evidence="2" id="KW-0472">Membrane</keyword>
<dbReference type="Gene3D" id="1.20.5.510">
    <property type="entry name" value="Single helix bin"/>
    <property type="match status" value="1"/>
</dbReference>
<keyword evidence="5" id="KW-1185">Reference proteome</keyword>
<keyword evidence="2" id="KW-0812">Transmembrane</keyword>
<accession>A0A2T3ARP1</accession>
<feature type="chain" id="PRO_5015500237" description="C3H1-type domain-containing protein" evidence="3">
    <location>
        <begin position="26"/>
        <end position="335"/>
    </location>
</feature>
<organism evidence="4 5">
    <name type="scientific">Amorphotheca resinae ATCC 22711</name>
    <dbReference type="NCBI Taxonomy" id="857342"/>
    <lineage>
        <taxon>Eukaryota</taxon>
        <taxon>Fungi</taxon>
        <taxon>Dikarya</taxon>
        <taxon>Ascomycota</taxon>
        <taxon>Pezizomycotina</taxon>
        <taxon>Leotiomycetes</taxon>
        <taxon>Helotiales</taxon>
        <taxon>Amorphothecaceae</taxon>
        <taxon>Amorphotheca</taxon>
    </lineage>
</organism>
<dbReference type="STRING" id="857342.A0A2T3ARP1"/>
<proteinExistence type="predicted"/>
<dbReference type="Proteomes" id="UP000241818">
    <property type="component" value="Unassembled WGS sequence"/>
</dbReference>
<reference evidence="4 5" key="1">
    <citation type="journal article" date="2018" name="New Phytol.">
        <title>Comparative genomics and transcriptomics depict ericoid mycorrhizal fungi as versatile saprotrophs and plant mutualists.</title>
        <authorList>
            <person name="Martino E."/>
            <person name="Morin E."/>
            <person name="Grelet G.A."/>
            <person name="Kuo A."/>
            <person name="Kohler A."/>
            <person name="Daghino S."/>
            <person name="Barry K.W."/>
            <person name="Cichocki N."/>
            <person name="Clum A."/>
            <person name="Dockter R.B."/>
            <person name="Hainaut M."/>
            <person name="Kuo R.C."/>
            <person name="LaButti K."/>
            <person name="Lindahl B.D."/>
            <person name="Lindquist E.A."/>
            <person name="Lipzen A."/>
            <person name="Khouja H.R."/>
            <person name="Magnuson J."/>
            <person name="Murat C."/>
            <person name="Ohm R.A."/>
            <person name="Singer S.W."/>
            <person name="Spatafora J.W."/>
            <person name="Wang M."/>
            <person name="Veneault-Fourrey C."/>
            <person name="Henrissat B."/>
            <person name="Grigoriev I.V."/>
            <person name="Martin F.M."/>
            <person name="Perotto S."/>
        </authorList>
    </citation>
    <scope>NUCLEOTIDE SEQUENCE [LARGE SCALE GENOMIC DNA]</scope>
    <source>
        <strain evidence="4 5">ATCC 22711</strain>
    </source>
</reference>
<dbReference type="OrthoDB" id="5215637at2759"/>
<dbReference type="RefSeq" id="XP_024717318.1">
    <property type="nucleotide sequence ID" value="XM_024868924.1"/>
</dbReference>
<feature type="transmembrane region" description="Helical" evidence="2">
    <location>
        <begin position="246"/>
        <end position="269"/>
    </location>
</feature>
<dbReference type="EMBL" id="KZ679017">
    <property type="protein sequence ID" value="PSS09020.1"/>
    <property type="molecule type" value="Genomic_DNA"/>
</dbReference>
<dbReference type="GeneID" id="36577005"/>
<name>A0A2T3ARP1_AMORE</name>